<organism evidence="5 7">
    <name type="scientific">Formosa algae</name>
    <dbReference type="NCBI Taxonomy" id="225843"/>
    <lineage>
        <taxon>Bacteria</taxon>
        <taxon>Pseudomonadati</taxon>
        <taxon>Bacteroidota</taxon>
        <taxon>Flavobacteriia</taxon>
        <taxon>Flavobacteriales</taxon>
        <taxon>Flavobacteriaceae</taxon>
        <taxon>Formosa</taxon>
    </lineage>
</organism>
<dbReference type="Proteomes" id="UP001231587">
    <property type="component" value="Unassembled WGS sequence"/>
</dbReference>
<dbReference type="Gene3D" id="2.60.40.1180">
    <property type="entry name" value="Golgi alpha-mannosidase II"/>
    <property type="match status" value="1"/>
</dbReference>
<dbReference type="InterPro" id="IPR008928">
    <property type="entry name" value="6-hairpin_glycosidase_sf"/>
</dbReference>
<keyword evidence="1" id="KW-0812">Transmembrane</keyword>
<keyword evidence="1" id="KW-1133">Transmembrane helix</keyword>
<evidence type="ECO:0000313" key="5">
    <source>
        <dbReference type="EMBL" id="MBP1841270.1"/>
    </source>
</evidence>
<dbReference type="Gene3D" id="2.70.98.50">
    <property type="entry name" value="putative glycoside hydrolase family protein from bacillus halodurans"/>
    <property type="match status" value="1"/>
</dbReference>
<feature type="domain" description="Glycosyl hydrolase family 95 N-terminal" evidence="2">
    <location>
        <begin position="56"/>
        <end position="303"/>
    </location>
</feature>
<feature type="domain" description="Alpha fucosidase A-like C-terminal" evidence="3">
    <location>
        <begin position="735"/>
        <end position="808"/>
    </location>
</feature>
<dbReference type="EMBL" id="JAGGJQ010000010">
    <property type="protein sequence ID" value="MBP1841270.1"/>
    <property type="molecule type" value="Genomic_DNA"/>
</dbReference>
<dbReference type="GO" id="GO:0005975">
    <property type="term" value="P:carbohydrate metabolic process"/>
    <property type="evidence" value="ECO:0007669"/>
    <property type="project" value="InterPro"/>
</dbReference>
<evidence type="ECO:0000256" key="1">
    <source>
        <dbReference type="SAM" id="Phobius"/>
    </source>
</evidence>
<dbReference type="PANTHER" id="PTHR31084">
    <property type="entry name" value="ALPHA-L-FUCOSIDASE 2"/>
    <property type="match status" value="1"/>
</dbReference>
<dbReference type="Pfam" id="PF21307">
    <property type="entry name" value="Glyco_hydro_95_C"/>
    <property type="match status" value="1"/>
</dbReference>
<evidence type="ECO:0000313" key="6">
    <source>
        <dbReference type="EMBL" id="MDQ0336807.1"/>
    </source>
</evidence>
<keyword evidence="1" id="KW-0472">Membrane</keyword>
<dbReference type="InterPro" id="IPR016518">
    <property type="entry name" value="Alpha-L-fucosidase"/>
</dbReference>
<keyword evidence="8" id="KW-1185">Reference proteome</keyword>
<evidence type="ECO:0000313" key="7">
    <source>
        <dbReference type="Proteomes" id="UP001138672"/>
    </source>
</evidence>
<dbReference type="EMBL" id="JAUSUU010000011">
    <property type="protein sequence ID" value="MDQ0336807.1"/>
    <property type="molecule type" value="Genomic_DNA"/>
</dbReference>
<dbReference type="PIRSF" id="PIRSF007663">
    <property type="entry name" value="UCP007663"/>
    <property type="match status" value="1"/>
</dbReference>
<dbReference type="Pfam" id="PF14498">
    <property type="entry name" value="Glyco_hyd_65N_2"/>
    <property type="match status" value="1"/>
</dbReference>
<feature type="domain" description="Glycosyl hydrolase family 95 catalytic" evidence="4">
    <location>
        <begin position="326"/>
        <end position="733"/>
    </location>
</feature>
<dbReference type="AlphaFoldDB" id="A0A9X0YMH4"/>
<dbReference type="InterPro" id="IPR049053">
    <property type="entry name" value="AFCA-like_C"/>
</dbReference>
<name>A0A9X0YMH4_9FLAO</name>
<sequence length="860" mass="95530">MNSPKPIILRISQSYFKTHLNLFYLGYALLILSVLSLSSCAKESEVKQEDETSLKLWYDAPAADWNEALPIGNGRLGAMVYGNPLHENIQLNESTLWAGGPHRNDNPDAKGALSKVRKLLFSGNYKAAHNLANDKIISKTSHGMPYETVGNLRLNFSNQDNFSNYYRELDISKAVNTTTYTVDGVDYKREIFTSFSDQVIVMKLTANTEGKISFTATMDRPEPAEVSLYTEHDNVLVMTGFSSDNRNKRLPKSSPAIKGQVEFDSRVKIVPEGGALTSTSNQLEVANANSVTLYISIATNFVNYNDVSANAHKRAADYIAVAEQKNYNQLLSDHSALYQKYFNRVALDLGETDAITKPTDVRIKDFSTGNDPALAALYFQFGRYLLISSSQPGGQAANLQGIWCKDLTPPWKSAYTVNINTEMNYWPAEVTNLTEMHDPLIDLVKDLSVVGQETAEIMYGAEGWVTHHNTDLWRITGPVDGATWGMWTTGGTWLAQHLWEKYMFSGDIEYLKTVYPAMKGASEFCVSFLTEDPNGYLVISPTISPEHAPLGRPKSVNIVESASMDTQLVFDMLTKTITAAKLLNVDADLVSKMEATLTRLAPFKIGQHNQVQEWMEDLDDPKDDHRHVSHLYGLYPSNLISPYRQPELFEGAKNTLIQRGDPSTGWSMNWKINLWARLLDGNHAYKLMGDQIKLVGRPDSPKGGGTYANMLDAHPPFQIDGNFGFTSGLTEMLMQSHDGAIQLIPALPDVWKDGKVSGLRARGGFEIVSLEWQDGAVVKVVIKSTLGGNLRVRAYNELKGKNGEDLQVASAENTNPFYQVPDIKTPEISELADLKPLDLKPSFVYDVPTVVGEEIVLMAK</sequence>
<dbReference type="SUPFAM" id="SSF48208">
    <property type="entry name" value="Six-hairpin glycosidases"/>
    <property type="match status" value="1"/>
</dbReference>
<evidence type="ECO:0000313" key="8">
    <source>
        <dbReference type="Proteomes" id="UP001231587"/>
    </source>
</evidence>
<proteinExistence type="predicted"/>
<dbReference type="RefSeq" id="WP_083495655.1">
    <property type="nucleotide sequence ID" value="NZ_JAGGJQ010000010.1"/>
</dbReference>
<reference evidence="5" key="1">
    <citation type="submission" date="2021-03" db="EMBL/GenBank/DDBJ databases">
        <title>Genomic Encyclopedia of Type Strains, Phase IV (KMG-IV): sequencing the most valuable type-strain genomes for metagenomic binning, comparative biology and taxonomic classification.</title>
        <authorList>
            <person name="Goeker M."/>
        </authorList>
    </citation>
    <scope>NUCLEOTIDE SEQUENCE</scope>
    <source>
        <strain evidence="5">DSM 15523</strain>
        <strain evidence="6 8">DSM 16476</strain>
    </source>
</reference>
<evidence type="ECO:0000259" key="4">
    <source>
        <dbReference type="Pfam" id="PF22124"/>
    </source>
</evidence>
<keyword evidence="5" id="KW-0326">Glycosidase</keyword>
<dbReference type="PANTHER" id="PTHR31084:SF0">
    <property type="entry name" value="ALPHA-L-FUCOSIDASE 2"/>
    <property type="match status" value="1"/>
</dbReference>
<dbReference type="Proteomes" id="UP001138672">
    <property type="component" value="Unassembled WGS sequence"/>
</dbReference>
<evidence type="ECO:0000259" key="2">
    <source>
        <dbReference type="Pfam" id="PF14498"/>
    </source>
</evidence>
<keyword evidence="5" id="KW-0378">Hydrolase</keyword>
<gene>
    <name evidence="5" type="ORF">J2Z56_003202</name>
    <name evidence="6" type="ORF">J2Z57_003264</name>
</gene>
<feature type="transmembrane region" description="Helical" evidence="1">
    <location>
        <begin position="20"/>
        <end position="38"/>
    </location>
</feature>
<dbReference type="Gene3D" id="1.50.10.10">
    <property type="match status" value="1"/>
</dbReference>
<dbReference type="InterPro" id="IPR027414">
    <property type="entry name" value="GH95_N_dom"/>
</dbReference>
<dbReference type="Pfam" id="PF22124">
    <property type="entry name" value="Glyco_hydro_95_cat"/>
    <property type="match status" value="1"/>
</dbReference>
<dbReference type="GO" id="GO:0004560">
    <property type="term" value="F:alpha-L-fucosidase activity"/>
    <property type="evidence" value="ECO:0007669"/>
    <property type="project" value="UniProtKB-EC"/>
</dbReference>
<dbReference type="InterPro" id="IPR013780">
    <property type="entry name" value="Glyco_hydro_b"/>
</dbReference>
<dbReference type="InterPro" id="IPR012341">
    <property type="entry name" value="6hp_glycosidase-like_sf"/>
</dbReference>
<protein>
    <submittedName>
        <fullName evidence="5">Alpha-L-fucosidase 2</fullName>
        <ecNumber evidence="5">3.2.1.51</ecNumber>
    </submittedName>
</protein>
<dbReference type="EC" id="3.2.1.51" evidence="5"/>
<accession>A0A9X0YMH4</accession>
<dbReference type="OrthoDB" id="9802600at2"/>
<comment type="caution">
    <text evidence="5">The sequence shown here is derived from an EMBL/GenBank/DDBJ whole genome shotgun (WGS) entry which is preliminary data.</text>
</comment>
<evidence type="ECO:0000259" key="3">
    <source>
        <dbReference type="Pfam" id="PF21307"/>
    </source>
</evidence>
<dbReference type="InterPro" id="IPR054363">
    <property type="entry name" value="GH95_cat"/>
</dbReference>